<evidence type="ECO:0000256" key="4">
    <source>
        <dbReference type="ARBA" id="ARBA00022801"/>
    </source>
</evidence>
<keyword evidence="5" id="KW-0862">Zinc</keyword>
<dbReference type="PANTHER" id="PTHR24251">
    <property type="entry name" value="OVOCHYMASE-RELATED"/>
    <property type="match status" value="1"/>
</dbReference>
<dbReference type="SMART" id="SM00042">
    <property type="entry name" value="CUB"/>
    <property type="match status" value="1"/>
</dbReference>
<evidence type="ECO:0000256" key="2">
    <source>
        <dbReference type="ARBA" id="ARBA00022723"/>
    </source>
</evidence>
<evidence type="ECO:0000256" key="3">
    <source>
        <dbReference type="ARBA" id="ARBA00022737"/>
    </source>
</evidence>
<keyword evidence="3" id="KW-0677">Repeat</keyword>
<evidence type="ECO:0000259" key="10">
    <source>
        <dbReference type="PROSITE" id="PS51864"/>
    </source>
</evidence>
<keyword evidence="4" id="KW-0378">Hydrolase</keyword>
<dbReference type="AlphaFoldDB" id="A0AAD1TS75"/>
<keyword evidence="2" id="KW-0479">Metal-binding</keyword>
<evidence type="ECO:0000256" key="7">
    <source>
        <dbReference type="ARBA" id="ARBA00023157"/>
    </source>
</evidence>
<dbReference type="PROSITE" id="PS51864">
    <property type="entry name" value="ASTACIN"/>
    <property type="match status" value="1"/>
</dbReference>
<evidence type="ECO:0000259" key="9">
    <source>
        <dbReference type="PROSITE" id="PS01180"/>
    </source>
</evidence>
<keyword evidence="1" id="KW-0645">Protease</keyword>
<dbReference type="Gene3D" id="2.60.120.290">
    <property type="entry name" value="Spermadhesin, CUB domain"/>
    <property type="match status" value="2"/>
</dbReference>
<feature type="domain" description="Peptidase M12A" evidence="10">
    <location>
        <begin position="1"/>
        <end position="48"/>
    </location>
</feature>
<evidence type="ECO:0000256" key="8">
    <source>
        <dbReference type="PROSITE-ProRule" id="PRU00059"/>
    </source>
</evidence>
<dbReference type="InterPro" id="IPR001506">
    <property type="entry name" value="Peptidase_M12A"/>
</dbReference>
<dbReference type="Pfam" id="PF00431">
    <property type="entry name" value="CUB"/>
    <property type="match status" value="1"/>
</dbReference>
<dbReference type="PROSITE" id="PS01180">
    <property type="entry name" value="CUB"/>
    <property type="match status" value="2"/>
</dbReference>
<dbReference type="PANTHER" id="PTHR24251:SF46">
    <property type="entry name" value="METALLOENDOPEPTIDASE"/>
    <property type="match status" value="1"/>
</dbReference>
<dbReference type="GO" id="GO:0046872">
    <property type="term" value="F:metal ion binding"/>
    <property type="evidence" value="ECO:0007669"/>
    <property type="project" value="UniProtKB-KW"/>
</dbReference>
<proteinExistence type="predicted"/>
<comment type="caution">
    <text evidence="8">Lacks conserved residue(s) required for the propagation of feature annotation.</text>
</comment>
<dbReference type="SUPFAM" id="SSF49854">
    <property type="entry name" value="Spermadhesin, CUB domain"/>
    <property type="match status" value="2"/>
</dbReference>
<evidence type="ECO:0000313" key="11">
    <source>
        <dbReference type="EMBL" id="CAH2330624.1"/>
    </source>
</evidence>
<dbReference type="SUPFAM" id="SSF55486">
    <property type="entry name" value="Metalloproteases ('zincins'), catalytic domain"/>
    <property type="match status" value="1"/>
</dbReference>
<dbReference type="Proteomes" id="UP001295444">
    <property type="component" value="Unassembled WGS sequence"/>
</dbReference>
<dbReference type="Pfam" id="PF01400">
    <property type="entry name" value="Astacin"/>
    <property type="match status" value="1"/>
</dbReference>
<dbReference type="CDD" id="cd00041">
    <property type="entry name" value="CUB"/>
    <property type="match status" value="1"/>
</dbReference>
<protein>
    <submittedName>
        <fullName evidence="11">Astacin-like metalloendopeptidase</fullName>
    </submittedName>
</protein>
<keyword evidence="7" id="KW-1015">Disulfide bond</keyword>
<dbReference type="GO" id="GO:0004222">
    <property type="term" value="F:metalloendopeptidase activity"/>
    <property type="evidence" value="ECO:0007669"/>
    <property type="project" value="InterPro"/>
</dbReference>
<keyword evidence="12" id="KW-1185">Reference proteome</keyword>
<feature type="domain" description="CUB" evidence="9">
    <location>
        <begin position="163"/>
        <end position="202"/>
    </location>
</feature>
<dbReference type="InterPro" id="IPR000859">
    <property type="entry name" value="CUB_dom"/>
</dbReference>
<gene>
    <name evidence="11" type="ORF">PECUL_23A000941</name>
</gene>
<organism evidence="11 12">
    <name type="scientific">Pelobates cultripes</name>
    <name type="common">Western spadefoot toad</name>
    <dbReference type="NCBI Taxonomy" id="61616"/>
    <lineage>
        <taxon>Eukaryota</taxon>
        <taxon>Metazoa</taxon>
        <taxon>Chordata</taxon>
        <taxon>Craniata</taxon>
        <taxon>Vertebrata</taxon>
        <taxon>Euteleostomi</taxon>
        <taxon>Amphibia</taxon>
        <taxon>Batrachia</taxon>
        <taxon>Anura</taxon>
        <taxon>Pelobatoidea</taxon>
        <taxon>Pelobatidae</taxon>
        <taxon>Pelobates</taxon>
    </lineage>
</organism>
<keyword evidence="6" id="KW-0482">Metalloprotease</keyword>
<feature type="non-terminal residue" evidence="11">
    <location>
        <position position="202"/>
    </location>
</feature>
<evidence type="ECO:0000256" key="5">
    <source>
        <dbReference type="ARBA" id="ARBA00022833"/>
    </source>
</evidence>
<dbReference type="InterPro" id="IPR024079">
    <property type="entry name" value="MetalloPept_cat_dom_sf"/>
</dbReference>
<evidence type="ECO:0000256" key="1">
    <source>
        <dbReference type="ARBA" id="ARBA00022670"/>
    </source>
</evidence>
<evidence type="ECO:0000313" key="12">
    <source>
        <dbReference type="Proteomes" id="UP001295444"/>
    </source>
</evidence>
<dbReference type="GO" id="GO:0006508">
    <property type="term" value="P:proteolysis"/>
    <property type="evidence" value="ECO:0007669"/>
    <property type="project" value="UniProtKB-KW"/>
</dbReference>
<evidence type="ECO:0000256" key="6">
    <source>
        <dbReference type="ARBA" id="ARBA00023049"/>
    </source>
</evidence>
<sequence>MHYGKYTFSINYQLPTIKPIPNNFIPIGQRYGLSNLDVAKINKLYDCNVCSSVLLDDKGTLFSPTKESNYLNNNCSWLIRIPSDKVLLQFEAFDVQVSKGCTANYIRVYDGPGRNSALLLDRFCETGQLPLVVSSMNTMLVEFITDNSVSAAGFRASYTTVKCGGTFITPSGNVSTPGFGNSKLYQPFSNCTWSIIAPAGNQ</sequence>
<name>A0AAD1TS75_PELCU</name>
<dbReference type="Gene3D" id="3.40.390.10">
    <property type="entry name" value="Collagenase (Catalytic Domain)"/>
    <property type="match status" value="1"/>
</dbReference>
<comment type="caution">
    <text evidence="11">The sequence shown here is derived from an EMBL/GenBank/DDBJ whole genome shotgun (WGS) entry which is preliminary data.</text>
</comment>
<dbReference type="EMBL" id="CAKOES020000845">
    <property type="protein sequence ID" value="CAH2330624.1"/>
    <property type="molecule type" value="Genomic_DNA"/>
</dbReference>
<dbReference type="InterPro" id="IPR035914">
    <property type="entry name" value="Sperma_CUB_dom_sf"/>
</dbReference>
<accession>A0AAD1TS75</accession>
<dbReference type="FunFam" id="2.60.120.290:FF:000005">
    <property type="entry name" value="Procollagen C-endopeptidase enhancer 1"/>
    <property type="match status" value="1"/>
</dbReference>
<feature type="domain" description="CUB" evidence="9">
    <location>
        <begin position="50"/>
        <end position="161"/>
    </location>
</feature>
<reference evidence="11" key="1">
    <citation type="submission" date="2022-03" db="EMBL/GenBank/DDBJ databases">
        <authorList>
            <person name="Alioto T."/>
            <person name="Alioto T."/>
            <person name="Gomez Garrido J."/>
        </authorList>
    </citation>
    <scope>NUCLEOTIDE SEQUENCE</scope>
</reference>